<dbReference type="RefSeq" id="WP_109344431.1">
    <property type="nucleotide sequence ID" value="NZ_CP029343.1"/>
</dbReference>
<keyword evidence="1" id="KW-1133">Transmembrane helix</keyword>
<sequence length="343" mass="36978">MAQAQQTVRGRQGLRGRLRRATGAWLPRAGKLDAGEVVLRQRRVFILPSRAGLGFAVLMAVLLIGSINYALGLGFGLTFLALSCALVDMVATYRNLAHLALQQGRVAPVFAGQEVQFELQVFNRTRLARYAIRADLADVAEPRHVADIAPGAHAILTLSVPTLQRGWVAPARIKLSTRFPLGLFTAWSYWRPAGRALVYPRPEDGAPSLPLGGGSGSSLRAAGHDDFAGVRNYQAGDSPRQLAWRQIARLDPSIGGALLSKHFEGGGGDELVLDFDALPSTLDLELRLSRLTRWVLEAESRALPYAFRLGALRLPAALGAAHQAACLRALALHELKNDHGDAA</sequence>
<dbReference type="OrthoDB" id="5298497at2"/>
<organism evidence="2 3">
    <name type="scientific">Massilia oculi</name>
    <dbReference type="NCBI Taxonomy" id="945844"/>
    <lineage>
        <taxon>Bacteria</taxon>
        <taxon>Pseudomonadati</taxon>
        <taxon>Pseudomonadota</taxon>
        <taxon>Betaproteobacteria</taxon>
        <taxon>Burkholderiales</taxon>
        <taxon>Oxalobacteraceae</taxon>
        <taxon>Telluria group</taxon>
        <taxon>Massilia</taxon>
    </lineage>
</organism>
<feature type="transmembrane region" description="Helical" evidence="1">
    <location>
        <begin position="51"/>
        <end position="71"/>
    </location>
</feature>
<keyword evidence="3" id="KW-1185">Reference proteome</keyword>
<dbReference type="AlphaFoldDB" id="A0A2S2DFA6"/>
<evidence type="ECO:0000256" key="1">
    <source>
        <dbReference type="SAM" id="Phobius"/>
    </source>
</evidence>
<evidence type="ECO:0000313" key="3">
    <source>
        <dbReference type="Proteomes" id="UP000245820"/>
    </source>
</evidence>
<keyword evidence="1" id="KW-0812">Transmembrane</keyword>
<dbReference type="KEGG" id="mtim:DIR46_06075"/>
<protein>
    <submittedName>
        <fullName evidence="2">Uncharacterized protein</fullName>
    </submittedName>
</protein>
<accession>A0A2S2DFA6</accession>
<gene>
    <name evidence="2" type="ORF">DIR46_06075</name>
</gene>
<keyword evidence="1" id="KW-0472">Membrane</keyword>
<dbReference type="EMBL" id="CP029343">
    <property type="protein sequence ID" value="AWL04040.1"/>
    <property type="molecule type" value="Genomic_DNA"/>
</dbReference>
<name>A0A2S2DFA6_9BURK</name>
<reference evidence="2 3" key="1">
    <citation type="submission" date="2018-05" db="EMBL/GenBank/DDBJ databases">
        <title>Complete genome sequence of Massilia oculi sp. nov. CCUG 43427T (=DSM 26321T), the type strain of M. oculi, and comparison with genome sequences of other Massilia strains.</title>
        <authorList>
            <person name="Zhu B."/>
        </authorList>
    </citation>
    <scope>NUCLEOTIDE SEQUENCE [LARGE SCALE GENOMIC DNA]</scope>
    <source>
        <strain evidence="2 3">CCUG 43427</strain>
    </source>
</reference>
<dbReference type="PANTHER" id="PTHR34351">
    <property type="entry name" value="SLR1927 PROTEIN-RELATED"/>
    <property type="match status" value="1"/>
</dbReference>
<dbReference type="PANTHER" id="PTHR34351:SF1">
    <property type="entry name" value="SLR1927 PROTEIN"/>
    <property type="match status" value="1"/>
</dbReference>
<dbReference type="Proteomes" id="UP000245820">
    <property type="component" value="Chromosome"/>
</dbReference>
<proteinExistence type="predicted"/>
<evidence type="ECO:0000313" key="2">
    <source>
        <dbReference type="EMBL" id="AWL04040.1"/>
    </source>
</evidence>